<protein>
    <submittedName>
        <fullName evidence="2">Uncharacterized protein</fullName>
    </submittedName>
</protein>
<proteinExistence type="predicted"/>
<evidence type="ECO:0000256" key="1">
    <source>
        <dbReference type="SAM" id="MobiDB-lite"/>
    </source>
</evidence>
<feature type="compositionally biased region" description="Basic and acidic residues" evidence="1">
    <location>
        <begin position="164"/>
        <end position="174"/>
    </location>
</feature>
<feature type="compositionally biased region" description="Polar residues" evidence="1">
    <location>
        <begin position="127"/>
        <end position="138"/>
    </location>
</feature>
<accession>A0A9Q3IXW2</accession>
<sequence>MLADKYTRNVCLLSAPSDHAGRGVLAQDGLARTPLWSTIMKPYLSANGHWDPKQADRNNSGQFSLSPQVLICPAPLLGHHPMVTLLLNWSEVIIRLMKDGNGKSTFMLWPIVTNGIQTPNLPREQTPRQPTPSASGTQWLEELFREPSQTKEPPPSGPSPSSQPHEDDTTREPEPEVAPTQSTEEPF</sequence>
<organism evidence="2 3">
    <name type="scientific">Austropuccinia psidii MF-1</name>
    <dbReference type="NCBI Taxonomy" id="1389203"/>
    <lineage>
        <taxon>Eukaryota</taxon>
        <taxon>Fungi</taxon>
        <taxon>Dikarya</taxon>
        <taxon>Basidiomycota</taxon>
        <taxon>Pucciniomycotina</taxon>
        <taxon>Pucciniomycetes</taxon>
        <taxon>Pucciniales</taxon>
        <taxon>Sphaerophragmiaceae</taxon>
        <taxon>Austropuccinia</taxon>
    </lineage>
</organism>
<feature type="non-terminal residue" evidence="2">
    <location>
        <position position="1"/>
    </location>
</feature>
<keyword evidence="3" id="KW-1185">Reference proteome</keyword>
<dbReference type="AlphaFoldDB" id="A0A9Q3IXW2"/>
<evidence type="ECO:0000313" key="3">
    <source>
        <dbReference type="Proteomes" id="UP000765509"/>
    </source>
</evidence>
<name>A0A9Q3IXW2_9BASI</name>
<reference evidence="2" key="1">
    <citation type="submission" date="2021-03" db="EMBL/GenBank/DDBJ databases">
        <title>Draft genome sequence of rust myrtle Austropuccinia psidii MF-1, a brazilian biotype.</title>
        <authorList>
            <person name="Quecine M.C."/>
            <person name="Pachon D.M.R."/>
            <person name="Bonatelli M.L."/>
            <person name="Correr F.H."/>
            <person name="Franceschini L.M."/>
            <person name="Leite T.F."/>
            <person name="Margarido G.R.A."/>
            <person name="Almeida C.A."/>
            <person name="Ferrarezi J.A."/>
            <person name="Labate C.A."/>
        </authorList>
    </citation>
    <scope>NUCLEOTIDE SEQUENCE</scope>
    <source>
        <strain evidence="2">MF-1</strain>
    </source>
</reference>
<feature type="region of interest" description="Disordered" evidence="1">
    <location>
        <begin position="118"/>
        <end position="187"/>
    </location>
</feature>
<dbReference type="Proteomes" id="UP000765509">
    <property type="component" value="Unassembled WGS sequence"/>
</dbReference>
<comment type="caution">
    <text evidence="2">The sequence shown here is derived from an EMBL/GenBank/DDBJ whole genome shotgun (WGS) entry which is preliminary data.</text>
</comment>
<gene>
    <name evidence="2" type="ORF">O181_091714</name>
</gene>
<dbReference type="EMBL" id="AVOT02058027">
    <property type="protein sequence ID" value="MBW0551999.1"/>
    <property type="molecule type" value="Genomic_DNA"/>
</dbReference>
<evidence type="ECO:0000313" key="2">
    <source>
        <dbReference type="EMBL" id="MBW0551999.1"/>
    </source>
</evidence>